<keyword evidence="9" id="KW-1185">Reference proteome</keyword>
<dbReference type="STRING" id="1231657.A0A1Y1Z5C1"/>
<dbReference type="OrthoDB" id="1470350at2759"/>
<dbReference type="InterPro" id="IPR001128">
    <property type="entry name" value="Cyt_P450"/>
</dbReference>
<evidence type="ECO:0000256" key="1">
    <source>
        <dbReference type="ARBA" id="ARBA00001971"/>
    </source>
</evidence>
<comment type="caution">
    <text evidence="8">The sequence shown here is derived from an EMBL/GenBank/DDBJ whole genome shotgun (WGS) entry which is preliminary data.</text>
</comment>
<dbReference type="SUPFAM" id="SSF48264">
    <property type="entry name" value="Cytochrome P450"/>
    <property type="match status" value="1"/>
</dbReference>
<dbReference type="GO" id="GO:0016705">
    <property type="term" value="F:oxidoreductase activity, acting on paired donors, with incorporation or reduction of molecular oxygen"/>
    <property type="evidence" value="ECO:0007669"/>
    <property type="project" value="InterPro"/>
</dbReference>
<dbReference type="InterPro" id="IPR050121">
    <property type="entry name" value="Cytochrome_P450_monoxygenase"/>
</dbReference>
<accession>A0A1Y1Z5C1</accession>
<evidence type="ECO:0000256" key="4">
    <source>
        <dbReference type="ARBA" id="ARBA00022723"/>
    </source>
</evidence>
<dbReference type="PROSITE" id="PS00086">
    <property type="entry name" value="CYTOCHROME_P450"/>
    <property type="match status" value="1"/>
</dbReference>
<dbReference type="PANTHER" id="PTHR24305:SF210">
    <property type="entry name" value="CYTOCHROME P450 MONOOXYGENASE ASQL-RELATED"/>
    <property type="match status" value="1"/>
</dbReference>
<dbReference type="Pfam" id="PF00067">
    <property type="entry name" value="p450"/>
    <property type="match status" value="1"/>
</dbReference>
<organism evidence="8 9">
    <name type="scientific">Clohesyomyces aquaticus</name>
    <dbReference type="NCBI Taxonomy" id="1231657"/>
    <lineage>
        <taxon>Eukaryota</taxon>
        <taxon>Fungi</taxon>
        <taxon>Dikarya</taxon>
        <taxon>Ascomycota</taxon>
        <taxon>Pezizomycotina</taxon>
        <taxon>Dothideomycetes</taxon>
        <taxon>Pleosporomycetidae</taxon>
        <taxon>Pleosporales</taxon>
        <taxon>Lindgomycetaceae</taxon>
        <taxon>Clohesyomyces</taxon>
    </lineage>
</organism>
<name>A0A1Y1Z5C1_9PLEO</name>
<dbReference type="Gene3D" id="1.10.630.10">
    <property type="entry name" value="Cytochrome P450"/>
    <property type="match status" value="1"/>
</dbReference>
<keyword evidence="7" id="KW-0560">Oxidoreductase</keyword>
<dbReference type="PANTHER" id="PTHR24305">
    <property type="entry name" value="CYTOCHROME P450"/>
    <property type="match status" value="1"/>
</dbReference>
<keyword evidence="3 6" id="KW-0349">Heme</keyword>
<sequence length="488" mass="55363">MALLIGALVALVLYYTIKAFYNLYLHPLARYPGPKLWIVSRIPYLVSMNSGKLPFRIKELHDQYGPVVRLSADELSFNDPCAWKDVYNRRDMLRPPRWGVRPPGVSAHSVISAPARDHARFRKALNPGFSEKATRSYEPAIRTYFEKLLARLDSAVTRDGNSTVIDIVYWANLTTFDVIGELVWSKGYNCLETGAGHAFMGVLLHFQAFLAGATLKYYPWLHACLAYITPKSAFRLLEDIFKDTHHRIENRLLSGRTSHADIVGYLQAHNKTATVNETLSFDEIEQNLLAIIVGGSKTLTTIFSGLFHHILADNVVYQKLTREVRSSFSSSDDITASACATLPYLNAAIEETLRMCAPILDALRRQVPASGATIAGLTLPAHTTVSVSCYTMFKSSRHFENPESFEPERWLEKEKKDNAAFYPFGLGPHNCLGQPLARLEMRVLLALLLHRYEFKVPRGGVLRKWDEQKIYWTWAKEPLMVEIRRVER</sequence>
<evidence type="ECO:0000256" key="3">
    <source>
        <dbReference type="ARBA" id="ARBA00022617"/>
    </source>
</evidence>
<dbReference type="InterPro" id="IPR017972">
    <property type="entry name" value="Cyt_P450_CS"/>
</dbReference>
<dbReference type="GO" id="GO:0005506">
    <property type="term" value="F:iron ion binding"/>
    <property type="evidence" value="ECO:0007669"/>
    <property type="project" value="InterPro"/>
</dbReference>
<feature type="binding site" description="axial binding residue" evidence="6">
    <location>
        <position position="431"/>
    </location>
    <ligand>
        <name>heme</name>
        <dbReference type="ChEBI" id="CHEBI:30413"/>
    </ligand>
    <ligandPart>
        <name>Fe</name>
        <dbReference type="ChEBI" id="CHEBI:18248"/>
    </ligandPart>
</feature>
<dbReference type="InterPro" id="IPR036396">
    <property type="entry name" value="Cyt_P450_sf"/>
</dbReference>
<comment type="cofactor">
    <cofactor evidence="1 6">
        <name>heme</name>
        <dbReference type="ChEBI" id="CHEBI:30413"/>
    </cofactor>
</comment>
<evidence type="ECO:0000256" key="7">
    <source>
        <dbReference type="RuleBase" id="RU000461"/>
    </source>
</evidence>
<dbReference type="GO" id="GO:0020037">
    <property type="term" value="F:heme binding"/>
    <property type="evidence" value="ECO:0007669"/>
    <property type="project" value="InterPro"/>
</dbReference>
<dbReference type="AlphaFoldDB" id="A0A1Y1Z5C1"/>
<protein>
    <submittedName>
        <fullName evidence="8">Cytochrome P450 ClCP1</fullName>
    </submittedName>
</protein>
<dbReference type="PRINTS" id="PR00463">
    <property type="entry name" value="EP450I"/>
</dbReference>
<dbReference type="CDD" id="cd11058">
    <property type="entry name" value="CYP60B-like"/>
    <property type="match status" value="1"/>
</dbReference>
<reference evidence="8 9" key="1">
    <citation type="submission" date="2016-07" db="EMBL/GenBank/DDBJ databases">
        <title>Pervasive Adenine N6-methylation of Active Genes in Fungi.</title>
        <authorList>
            <consortium name="DOE Joint Genome Institute"/>
            <person name="Mondo S.J."/>
            <person name="Dannebaum R.O."/>
            <person name="Kuo R.C."/>
            <person name="Labutti K."/>
            <person name="Haridas S."/>
            <person name="Kuo A."/>
            <person name="Salamov A."/>
            <person name="Ahrendt S.R."/>
            <person name="Lipzen A."/>
            <person name="Sullivan W."/>
            <person name="Andreopoulos W.B."/>
            <person name="Clum A."/>
            <person name="Lindquist E."/>
            <person name="Daum C."/>
            <person name="Ramamoorthy G.K."/>
            <person name="Gryganskyi A."/>
            <person name="Culley D."/>
            <person name="Magnuson J.K."/>
            <person name="James T.Y."/>
            <person name="O'Malley M.A."/>
            <person name="Stajich J.E."/>
            <person name="Spatafora J.W."/>
            <person name="Visel A."/>
            <person name="Grigoriev I.V."/>
        </authorList>
    </citation>
    <scope>NUCLEOTIDE SEQUENCE [LARGE SCALE GENOMIC DNA]</scope>
    <source>
        <strain evidence="8 9">CBS 115471</strain>
    </source>
</reference>
<evidence type="ECO:0000256" key="6">
    <source>
        <dbReference type="PIRSR" id="PIRSR602401-1"/>
    </source>
</evidence>
<proteinExistence type="inferred from homology"/>
<evidence type="ECO:0000256" key="5">
    <source>
        <dbReference type="ARBA" id="ARBA00023004"/>
    </source>
</evidence>
<comment type="similarity">
    <text evidence="2 7">Belongs to the cytochrome P450 family.</text>
</comment>
<dbReference type="GO" id="GO:0004497">
    <property type="term" value="F:monooxygenase activity"/>
    <property type="evidence" value="ECO:0007669"/>
    <property type="project" value="UniProtKB-KW"/>
</dbReference>
<gene>
    <name evidence="8" type="ORF">BCR34DRAFT_604522</name>
</gene>
<keyword evidence="4 6" id="KW-0479">Metal-binding</keyword>
<evidence type="ECO:0000313" key="8">
    <source>
        <dbReference type="EMBL" id="ORY05488.1"/>
    </source>
</evidence>
<dbReference type="Proteomes" id="UP000193144">
    <property type="component" value="Unassembled WGS sequence"/>
</dbReference>
<evidence type="ECO:0000256" key="2">
    <source>
        <dbReference type="ARBA" id="ARBA00010617"/>
    </source>
</evidence>
<dbReference type="InterPro" id="IPR002401">
    <property type="entry name" value="Cyt_P450_E_grp-I"/>
</dbReference>
<keyword evidence="7" id="KW-0503">Monooxygenase</keyword>
<evidence type="ECO:0000313" key="9">
    <source>
        <dbReference type="Proteomes" id="UP000193144"/>
    </source>
</evidence>
<dbReference type="EMBL" id="MCFA01000125">
    <property type="protein sequence ID" value="ORY05488.1"/>
    <property type="molecule type" value="Genomic_DNA"/>
</dbReference>
<keyword evidence="5 6" id="KW-0408">Iron</keyword>
<dbReference type="PRINTS" id="PR00385">
    <property type="entry name" value="P450"/>
</dbReference>